<dbReference type="EMBL" id="NIZT01000070">
    <property type="protein sequence ID" value="RBQ22429.1"/>
    <property type="molecule type" value="Genomic_DNA"/>
</dbReference>
<evidence type="ECO:0008006" key="4">
    <source>
        <dbReference type="Google" id="ProtNLM"/>
    </source>
</evidence>
<evidence type="ECO:0000313" key="3">
    <source>
        <dbReference type="Proteomes" id="UP000253099"/>
    </source>
</evidence>
<evidence type="ECO:0000313" key="2">
    <source>
        <dbReference type="EMBL" id="RBQ22429.1"/>
    </source>
</evidence>
<organism evidence="2 3">
    <name type="scientific">Candidatus Methanobinarius endosymbioticus</name>
    <dbReference type="NCBI Taxonomy" id="2006182"/>
    <lineage>
        <taxon>Archaea</taxon>
        <taxon>Methanobacteriati</taxon>
        <taxon>Methanobacteriota</taxon>
        <taxon>Methanomada group</taxon>
        <taxon>Methanobacteria</taxon>
        <taxon>Methanobacteriales</taxon>
        <taxon>Methanobacteriaceae</taxon>
        <taxon>Candidatus Methanobinarius</taxon>
    </lineage>
</organism>
<protein>
    <recommendedName>
        <fullName evidence="4">DUF3096 domain-containing protein</fullName>
    </recommendedName>
</protein>
<feature type="transmembrane region" description="Helical" evidence="1">
    <location>
        <begin position="41"/>
        <end position="59"/>
    </location>
</feature>
<reference evidence="2 3" key="1">
    <citation type="submission" date="2018-06" db="EMBL/GenBank/DDBJ databases">
        <title>Genomic insight into two independent archaeal endosymbiosis events.</title>
        <authorList>
            <person name="Lind A.E."/>
            <person name="Lewis W.H."/>
            <person name="Spang A."/>
            <person name="Guy L."/>
            <person name="Embley M.T."/>
            <person name="Ettema T.J.G."/>
        </authorList>
    </citation>
    <scope>NUCLEOTIDE SEQUENCE [LARGE SCALE GENOMIC DNA]</scope>
    <source>
        <strain evidence="2">NOE</strain>
    </source>
</reference>
<keyword evidence="1" id="KW-0812">Transmembrane</keyword>
<keyword evidence="3" id="KW-1185">Reference proteome</keyword>
<keyword evidence="1" id="KW-1133">Transmembrane helix</keyword>
<sequence length="60" mass="6671">MANEEVNRNKKGKVSAFDIIIEIIIIIAGIIIILYPAIIGWVIGIVLVIYGLLKIINLLR</sequence>
<dbReference type="Proteomes" id="UP000253099">
    <property type="component" value="Unassembled WGS sequence"/>
</dbReference>
<accession>A0A366MA50</accession>
<dbReference type="AlphaFoldDB" id="A0A366MA50"/>
<name>A0A366MA50_9EURY</name>
<proteinExistence type="predicted"/>
<gene>
    <name evidence="2" type="ORF">ALNOE001_21870</name>
</gene>
<feature type="transmembrane region" description="Helical" evidence="1">
    <location>
        <begin position="16"/>
        <end position="35"/>
    </location>
</feature>
<keyword evidence="1" id="KW-0472">Membrane</keyword>
<evidence type="ECO:0000256" key="1">
    <source>
        <dbReference type="SAM" id="Phobius"/>
    </source>
</evidence>
<comment type="caution">
    <text evidence="2">The sequence shown here is derived from an EMBL/GenBank/DDBJ whole genome shotgun (WGS) entry which is preliminary data.</text>
</comment>